<dbReference type="PANTHER" id="PTHR42852:SF13">
    <property type="entry name" value="PROTEIN DIPZ"/>
    <property type="match status" value="1"/>
</dbReference>
<proteinExistence type="predicted"/>
<name>X0XC65_9ZZZZ</name>
<gene>
    <name evidence="2" type="ORF">S01H1_62350</name>
</gene>
<dbReference type="InterPro" id="IPR013740">
    <property type="entry name" value="Redoxin"/>
</dbReference>
<dbReference type="AlphaFoldDB" id="X0XC65"/>
<accession>X0XC65</accession>
<evidence type="ECO:0000259" key="1">
    <source>
        <dbReference type="PROSITE" id="PS51352"/>
    </source>
</evidence>
<dbReference type="InterPro" id="IPR036249">
    <property type="entry name" value="Thioredoxin-like_sf"/>
</dbReference>
<sequence length="160" mass="17786">LMAGRSGLPALVPSDQQSQLSGQYLNLLTGEPFDLSELEGKTVLFDFWATWCSPCIAEIPKLKELVVKFGDSFVLVSISSDALTKGRDKAGVRDFMEEHGINYMVLFDDPEQSLTERFGVVGWPSKFLINEKREFMKHPTAKSGGTVSLEEVEAYLASLY</sequence>
<organism evidence="2">
    <name type="scientific">marine sediment metagenome</name>
    <dbReference type="NCBI Taxonomy" id="412755"/>
    <lineage>
        <taxon>unclassified sequences</taxon>
        <taxon>metagenomes</taxon>
        <taxon>ecological metagenomes</taxon>
    </lineage>
</organism>
<dbReference type="InterPro" id="IPR050553">
    <property type="entry name" value="Thioredoxin_ResA/DsbE_sf"/>
</dbReference>
<dbReference type="CDD" id="cd02966">
    <property type="entry name" value="TlpA_like_family"/>
    <property type="match status" value="1"/>
</dbReference>
<dbReference type="Gene3D" id="3.40.30.10">
    <property type="entry name" value="Glutaredoxin"/>
    <property type="match status" value="1"/>
</dbReference>
<feature type="domain" description="Thioredoxin" evidence="1">
    <location>
        <begin position="11"/>
        <end position="160"/>
    </location>
</feature>
<dbReference type="PANTHER" id="PTHR42852">
    <property type="entry name" value="THIOL:DISULFIDE INTERCHANGE PROTEIN DSBE"/>
    <property type="match status" value="1"/>
</dbReference>
<dbReference type="SUPFAM" id="SSF52833">
    <property type="entry name" value="Thioredoxin-like"/>
    <property type="match status" value="1"/>
</dbReference>
<dbReference type="EMBL" id="BARS01040948">
    <property type="protein sequence ID" value="GAG40784.1"/>
    <property type="molecule type" value="Genomic_DNA"/>
</dbReference>
<dbReference type="GO" id="GO:0016491">
    <property type="term" value="F:oxidoreductase activity"/>
    <property type="evidence" value="ECO:0007669"/>
    <property type="project" value="InterPro"/>
</dbReference>
<feature type="non-terminal residue" evidence="2">
    <location>
        <position position="1"/>
    </location>
</feature>
<comment type="caution">
    <text evidence="2">The sequence shown here is derived from an EMBL/GenBank/DDBJ whole genome shotgun (WGS) entry which is preliminary data.</text>
</comment>
<dbReference type="InterPro" id="IPR013766">
    <property type="entry name" value="Thioredoxin_domain"/>
</dbReference>
<protein>
    <recommendedName>
        <fullName evidence="1">Thioredoxin domain-containing protein</fullName>
    </recommendedName>
</protein>
<reference evidence="2" key="1">
    <citation type="journal article" date="2014" name="Front. Microbiol.">
        <title>High frequency of phylogenetically diverse reductive dehalogenase-homologous genes in deep subseafloor sedimentary metagenomes.</title>
        <authorList>
            <person name="Kawai M."/>
            <person name="Futagami T."/>
            <person name="Toyoda A."/>
            <person name="Takaki Y."/>
            <person name="Nishi S."/>
            <person name="Hori S."/>
            <person name="Arai W."/>
            <person name="Tsubouchi T."/>
            <person name="Morono Y."/>
            <person name="Uchiyama I."/>
            <person name="Ito T."/>
            <person name="Fujiyama A."/>
            <person name="Inagaki F."/>
            <person name="Takami H."/>
        </authorList>
    </citation>
    <scope>NUCLEOTIDE SEQUENCE</scope>
    <source>
        <strain evidence="2">Expedition CK06-06</strain>
    </source>
</reference>
<dbReference type="Pfam" id="PF08534">
    <property type="entry name" value="Redoxin"/>
    <property type="match status" value="1"/>
</dbReference>
<evidence type="ECO:0000313" key="2">
    <source>
        <dbReference type="EMBL" id="GAG40784.1"/>
    </source>
</evidence>
<dbReference type="PROSITE" id="PS51352">
    <property type="entry name" value="THIOREDOXIN_2"/>
    <property type="match status" value="1"/>
</dbReference>